<dbReference type="AlphaFoldDB" id="A0A0J9EPM6"/>
<evidence type="ECO:0000256" key="1">
    <source>
        <dbReference type="SAM" id="MobiDB-lite"/>
    </source>
</evidence>
<gene>
    <name evidence="2" type="ORF">BDDG_11950</name>
</gene>
<name>A0A0J9EPM6_AJEDA</name>
<reference evidence="2" key="1">
    <citation type="submission" date="2010-03" db="EMBL/GenBank/DDBJ databases">
        <title>Annotation of Blastomyces dermatitidis strain ATCC 18188.</title>
        <authorList>
            <consortium name="The Broad Institute Genome Sequencing Platform"/>
            <consortium name="Broad Institute Genome Sequencing Center for Infectious Disease."/>
            <person name="Cuomo C."/>
            <person name="Klein B."/>
            <person name="Sullivan T."/>
            <person name="Heitman J."/>
            <person name="Young S."/>
            <person name="Zeng Q."/>
            <person name="Gargeya S."/>
            <person name="Alvarado L."/>
            <person name="Berlin A.M."/>
            <person name="Chapman S.B."/>
            <person name="Chen Z."/>
            <person name="Freedman E."/>
            <person name="Gellesch M."/>
            <person name="Goldberg J."/>
            <person name="Griggs A."/>
            <person name="Gujja S."/>
            <person name="Heilman E."/>
            <person name="Heiman D."/>
            <person name="Howarth C."/>
            <person name="Mehta T."/>
            <person name="Neiman D."/>
            <person name="Pearson M."/>
            <person name="Roberts A."/>
            <person name="Saif S."/>
            <person name="Shea T."/>
            <person name="Shenoy N."/>
            <person name="Sisk P."/>
            <person name="Stolte C."/>
            <person name="Sykes S."/>
            <person name="White J."/>
            <person name="Yandava C."/>
            <person name="Haas B."/>
            <person name="Nusbaum C."/>
            <person name="Birren B."/>
        </authorList>
    </citation>
    <scope>NUCLEOTIDE SEQUENCE</scope>
    <source>
        <strain evidence="2">ATCC 18188</strain>
    </source>
</reference>
<proteinExistence type="predicted"/>
<feature type="region of interest" description="Disordered" evidence="1">
    <location>
        <begin position="1"/>
        <end position="29"/>
    </location>
</feature>
<feature type="compositionally biased region" description="Polar residues" evidence="1">
    <location>
        <begin position="14"/>
        <end position="26"/>
    </location>
</feature>
<sequence length="63" mass="7185">MTINRPDSGWPPTNVLSVPPHSQRQQPWKHEARTEKYFFKPVCAGYGTSVSLDPLFTDCSTNY</sequence>
<accession>A0A0J9EPM6</accession>
<dbReference type="EMBL" id="GG749417">
    <property type="protein sequence ID" value="KMW67165.1"/>
    <property type="molecule type" value="Genomic_DNA"/>
</dbReference>
<protein>
    <submittedName>
        <fullName evidence="2">Uncharacterized protein</fullName>
    </submittedName>
</protein>
<dbReference type="Proteomes" id="UP000007802">
    <property type="component" value="Unassembled WGS sequence"/>
</dbReference>
<evidence type="ECO:0000313" key="2">
    <source>
        <dbReference type="EMBL" id="KMW67165.1"/>
    </source>
</evidence>
<organism evidence="2">
    <name type="scientific">Ajellomyces dermatitidis (strain ATCC 18188 / CBS 674.68)</name>
    <name type="common">Blastomyces dermatitidis</name>
    <dbReference type="NCBI Taxonomy" id="653446"/>
    <lineage>
        <taxon>Eukaryota</taxon>
        <taxon>Fungi</taxon>
        <taxon>Dikarya</taxon>
        <taxon>Ascomycota</taxon>
        <taxon>Pezizomycotina</taxon>
        <taxon>Eurotiomycetes</taxon>
        <taxon>Eurotiomycetidae</taxon>
        <taxon>Onygenales</taxon>
        <taxon>Ajellomycetaceae</taxon>
        <taxon>Blastomyces</taxon>
    </lineage>
</organism>